<dbReference type="Pfam" id="PF11523">
    <property type="entry name" value="DUF3223"/>
    <property type="match status" value="1"/>
</dbReference>
<dbReference type="Gene3D" id="3.10.450.40">
    <property type="match status" value="1"/>
</dbReference>
<gene>
    <name evidence="1" type="ORF">Golob_013715</name>
</gene>
<evidence type="ECO:0008006" key="3">
    <source>
        <dbReference type="Google" id="ProtNLM"/>
    </source>
</evidence>
<dbReference type="Proteomes" id="UP000593572">
    <property type="component" value="Unassembled WGS sequence"/>
</dbReference>
<dbReference type="EMBL" id="JABEZX010000004">
    <property type="protein sequence ID" value="MBA0554621.1"/>
    <property type="molecule type" value="Genomic_DNA"/>
</dbReference>
<dbReference type="PANTHER" id="PTHR33415:SF21">
    <property type="entry name" value="OS04G0572600 PROTEIN"/>
    <property type="match status" value="1"/>
</dbReference>
<dbReference type="GO" id="GO:0009658">
    <property type="term" value="P:chloroplast organization"/>
    <property type="evidence" value="ECO:0007669"/>
    <property type="project" value="TreeGrafter"/>
</dbReference>
<dbReference type="PANTHER" id="PTHR33415">
    <property type="entry name" value="PROTEIN EMBRYO DEFECTIVE 514"/>
    <property type="match status" value="1"/>
</dbReference>
<reference evidence="1 2" key="1">
    <citation type="journal article" date="2019" name="Genome Biol. Evol.">
        <title>Insights into the evolution of the New World diploid cottons (Gossypium, subgenus Houzingenia) based on genome sequencing.</title>
        <authorList>
            <person name="Grover C.E."/>
            <person name="Arick M.A. 2nd"/>
            <person name="Thrash A."/>
            <person name="Conover J.L."/>
            <person name="Sanders W.S."/>
            <person name="Peterson D.G."/>
            <person name="Frelichowski J.E."/>
            <person name="Scheffler J.A."/>
            <person name="Scheffler B.E."/>
            <person name="Wendel J.F."/>
        </authorList>
    </citation>
    <scope>NUCLEOTIDE SEQUENCE [LARGE SCALE GENOMIC DNA]</scope>
    <source>
        <strain evidence="1">157</strain>
        <tissue evidence="1">Leaf</tissue>
    </source>
</reference>
<dbReference type="GO" id="GO:1901259">
    <property type="term" value="P:chloroplast rRNA processing"/>
    <property type="evidence" value="ECO:0007669"/>
    <property type="project" value="TreeGrafter"/>
</dbReference>
<dbReference type="InterPro" id="IPR044673">
    <property type="entry name" value="DCL-like"/>
</dbReference>
<evidence type="ECO:0000313" key="1">
    <source>
        <dbReference type="EMBL" id="MBA0554621.1"/>
    </source>
</evidence>
<evidence type="ECO:0000313" key="2">
    <source>
        <dbReference type="Proteomes" id="UP000593572"/>
    </source>
</evidence>
<protein>
    <recommendedName>
        <fullName evidence="3">DNA-directed RNA polymerase</fullName>
    </recommendedName>
</protein>
<organism evidence="1 2">
    <name type="scientific">Gossypium lobatum</name>
    <dbReference type="NCBI Taxonomy" id="34289"/>
    <lineage>
        <taxon>Eukaryota</taxon>
        <taxon>Viridiplantae</taxon>
        <taxon>Streptophyta</taxon>
        <taxon>Embryophyta</taxon>
        <taxon>Tracheophyta</taxon>
        <taxon>Spermatophyta</taxon>
        <taxon>Magnoliopsida</taxon>
        <taxon>eudicotyledons</taxon>
        <taxon>Gunneridae</taxon>
        <taxon>Pentapetalae</taxon>
        <taxon>rosids</taxon>
        <taxon>malvids</taxon>
        <taxon>Malvales</taxon>
        <taxon>Malvaceae</taxon>
        <taxon>Malvoideae</taxon>
        <taxon>Gossypium</taxon>
    </lineage>
</organism>
<dbReference type="AlphaFoldDB" id="A0A7J8LQ88"/>
<keyword evidence="2" id="KW-1185">Reference proteome</keyword>
<accession>A0A7J8LQ88</accession>
<comment type="caution">
    <text evidence="1">The sequence shown here is derived from an EMBL/GenBank/DDBJ whole genome shotgun (WGS) entry which is preliminary data.</text>
</comment>
<name>A0A7J8LQ88_9ROSI</name>
<sequence length="546" mass="62218">MSLFLSGKLVRRRHGQEYGALEVKNHLERLIFKDIVSTVSIIFSPQMSSENRFSPWVCHFHVFKDIVKRRRLTVHSIIDALHMHCTNAKRLWKINLPDMQVTSKACSIIDMENEDDTFCITVTIVECKTSRIELDVIQDMVIPSLLEAVVKGFPEIKKVEILWNEDFRVPNSHKPAPGELYLRVSVSGDFGITKLWSVLMNDCLQLMDIIDWTRSHPDNINQFCLAFGIDAGWRFFLNNMKSAISDTGKSILNEHLHLAANCLSATGEFVGLNSKGLKQQREHAFVSSPFMQACFSNPSACFVKAAKTGVADNLQGTIDLLAWGRVPRIGTGGQFDIIYSMKDYPVHEVHFDAYSTDSLVLNLVKDEELAEPVDVYKLLGDSINSKKQDIEFEVPKVFNSTSEKHSSPFKGALRDSVFDEWKKIETKTRSLLRGRLTLNDVQRLERNLKNILRKYPIDHRVSEADWDTLMMALYFHPHRVEKIGSGAKEIKVGHHPDHADSRCFFLVRTDETTVDFSYRKCVVGALEIIAPCRAQSYKSKWLHGSL</sequence>
<proteinExistence type="predicted"/>
<dbReference type="SUPFAM" id="SSF64484">
    <property type="entry name" value="beta and beta-prime subunits of DNA dependent RNA-polymerase"/>
    <property type="match status" value="1"/>
</dbReference>
<dbReference type="GO" id="GO:0009507">
    <property type="term" value="C:chloroplast"/>
    <property type="evidence" value="ECO:0007669"/>
    <property type="project" value="TreeGrafter"/>
</dbReference>